<evidence type="ECO:0000259" key="3">
    <source>
        <dbReference type="Pfam" id="PF07589"/>
    </source>
</evidence>
<evidence type="ECO:0000313" key="4">
    <source>
        <dbReference type="EMBL" id="VAV91053.1"/>
    </source>
</evidence>
<feature type="domain" description="NIDO" evidence="2">
    <location>
        <begin position="117"/>
        <end position="244"/>
    </location>
</feature>
<protein>
    <recommendedName>
        <fullName evidence="5">PEP-CTERM protein-sorting domain-containing protein</fullName>
    </recommendedName>
</protein>
<dbReference type="InterPro" id="IPR013424">
    <property type="entry name" value="Ice-binding_C"/>
</dbReference>
<evidence type="ECO:0000256" key="1">
    <source>
        <dbReference type="SAM" id="Phobius"/>
    </source>
</evidence>
<dbReference type="AlphaFoldDB" id="A0A3B0S3P1"/>
<keyword evidence="1" id="KW-0812">Transmembrane</keyword>
<dbReference type="EMBL" id="UOED01000064">
    <property type="protein sequence ID" value="VAV91053.1"/>
    <property type="molecule type" value="Genomic_DNA"/>
</dbReference>
<sequence length="279" mass="29165">MKITLKNKIAGTLLASLLALSATNAQATAIRLNTGFNGNTLAANDDDSTGLINFGFTIDFFGNSRTGGYVNTNGNVTLDSPLSTFTPFALSTTNREILAPFFADVDTNAGALVTYGADTVGGRNAFGANWIDVCFYEQNCTLTNSFQLVIIDRSDITSGDFDFEFNIDDINWETGNASDGVNGLGGDSARVGWSNGSGSTFELAGSAVNGAFLNGGPSSLISNELNSDLSVGGTTMGRYFFQVRNGNVVQPPSGVPAPGALTLFGFGLIGLGLARRKRK</sequence>
<dbReference type="GO" id="GO:0007160">
    <property type="term" value="P:cell-matrix adhesion"/>
    <property type="evidence" value="ECO:0007669"/>
    <property type="project" value="InterPro"/>
</dbReference>
<evidence type="ECO:0008006" key="5">
    <source>
        <dbReference type="Google" id="ProtNLM"/>
    </source>
</evidence>
<dbReference type="Pfam" id="PF06119">
    <property type="entry name" value="NIDO"/>
    <property type="match status" value="1"/>
</dbReference>
<gene>
    <name evidence="4" type="ORF">MNBD_ALPHA02-970</name>
</gene>
<dbReference type="Pfam" id="PF07589">
    <property type="entry name" value="PEP-CTERM"/>
    <property type="match status" value="1"/>
</dbReference>
<feature type="transmembrane region" description="Helical" evidence="1">
    <location>
        <begin position="255"/>
        <end position="274"/>
    </location>
</feature>
<proteinExistence type="predicted"/>
<keyword evidence="1" id="KW-1133">Transmembrane helix</keyword>
<dbReference type="InterPro" id="IPR003886">
    <property type="entry name" value="NIDO_dom"/>
</dbReference>
<feature type="domain" description="Ice-binding protein C-terminal" evidence="3">
    <location>
        <begin position="255"/>
        <end position="276"/>
    </location>
</feature>
<name>A0A3B0S3P1_9ZZZZ</name>
<reference evidence="4" key="1">
    <citation type="submission" date="2018-06" db="EMBL/GenBank/DDBJ databases">
        <authorList>
            <person name="Zhirakovskaya E."/>
        </authorList>
    </citation>
    <scope>NUCLEOTIDE SEQUENCE</scope>
</reference>
<accession>A0A3B0S3P1</accession>
<evidence type="ECO:0000259" key="2">
    <source>
        <dbReference type="Pfam" id="PF06119"/>
    </source>
</evidence>
<keyword evidence="1" id="KW-0472">Membrane</keyword>
<organism evidence="4">
    <name type="scientific">hydrothermal vent metagenome</name>
    <dbReference type="NCBI Taxonomy" id="652676"/>
    <lineage>
        <taxon>unclassified sequences</taxon>
        <taxon>metagenomes</taxon>
        <taxon>ecological metagenomes</taxon>
    </lineage>
</organism>